<sequence length="240" mass="26700">MSARYALYYAPAPDTLFHALGASWLGRDAWSGTVTGQPSVENITGLTTEPRRYGFHATLKAPFELAPCKSRAELSAFAEAFAQRQAPVMLPKLRLAALDGFLALLPDSETDHLHELAACCVMDFDAFRGPLLPDEIARRHRSGLSHRQGRLLLNWGYPHVLDQFRFHMTLSNKLGAADMAKLRAEAERHFAPVIGVPVRLDAITIFCEAEKGTAFRAEERFALTGKADTIWPEIWKLGVR</sequence>
<keyword evidence="2" id="KW-1185">Reference proteome</keyword>
<accession>A0ACC5R8A7</accession>
<protein>
    <submittedName>
        <fullName evidence="1">DUF1045 domain-containing protein</fullName>
    </submittedName>
</protein>
<gene>
    <name evidence="1" type="ORF">JHL16_21225</name>
</gene>
<evidence type="ECO:0000313" key="2">
    <source>
        <dbReference type="Proteomes" id="UP000616151"/>
    </source>
</evidence>
<proteinExistence type="predicted"/>
<name>A0ACC5R8A7_9HYPH</name>
<evidence type="ECO:0000313" key="1">
    <source>
        <dbReference type="EMBL" id="MBK1868894.1"/>
    </source>
</evidence>
<reference evidence="1" key="1">
    <citation type="submission" date="2021-01" db="EMBL/GenBank/DDBJ databases">
        <authorList>
            <person name="Sun Q."/>
        </authorList>
    </citation>
    <scope>NUCLEOTIDE SEQUENCE</scope>
    <source>
        <strain evidence="1">YIM B02566</strain>
    </source>
</reference>
<organism evidence="1 2">
    <name type="scientific">Taklimakanibacter albus</name>
    <dbReference type="NCBI Taxonomy" id="2800327"/>
    <lineage>
        <taxon>Bacteria</taxon>
        <taxon>Pseudomonadati</taxon>
        <taxon>Pseudomonadota</taxon>
        <taxon>Alphaproteobacteria</taxon>
        <taxon>Hyphomicrobiales</taxon>
        <taxon>Aestuariivirgaceae</taxon>
        <taxon>Taklimakanibacter</taxon>
    </lineage>
</organism>
<dbReference type="EMBL" id="JAENHL010000007">
    <property type="protein sequence ID" value="MBK1868894.1"/>
    <property type="molecule type" value="Genomic_DNA"/>
</dbReference>
<comment type="caution">
    <text evidence="1">The sequence shown here is derived from an EMBL/GenBank/DDBJ whole genome shotgun (WGS) entry which is preliminary data.</text>
</comment>
<dbReference type="Proteomes" id="UP000616151">
    <property type="component" value="Unassembled WGS sequence"/>
</dbReference>